<sequence length="289" mass="33569">MPKRNKQNRKIKRNESQNKNISHYSPVVRRGYLESRGLSADARYLTYVAHLSPVRGLVRRRTERTFHLLLALVDGHERVGANRERVVLVVGHLQLVDRVQVAGLQHFARLLRHVGARAQLQQPFGERRGRVQVADLVEHVDGRAEREDFVRHLQVAVRKVGDHLGHALLVFRRGLRVLLAGRLHHQPDQVLLAYVHQLHDLVHLLLGVHAQQRHGHQYRPELGHRFRELAGRRQLITRLQFAEQMFQFHVQHGLVVLAFAAAATVFPVAVRVHEQRRVRGQRRVRRARF</sequence>
<comment type="caution">
    <text evidence="3">The sequence shown here is derived from an EMBL/GenBank/DDBJ whole genome shotgun (WGS) entry which is preliminary data.</text>
</comment>
<evidence type="ECO:0000256" key="1">
    <source>
        <dbReference type="SAM" id="MobiDB-lite"/>
    </source>
</evidence>
<accession>A0A6G0TWM4</accession>
<feature type="compositionally biased region" description="Basic residues" evidence="1">
    <location>
        <begin position="1"/>
        <end position="12"/>
    </location>
</feature>
<feature type="transmembrane region" description="Helical" evidence="2">
    <location>
        <begin position="254"/>
        <end position="273"/>
    </location>
</feature>
<evidence type="ECO:0000256" key="2">
    <source>
        <dbReference type="SAM" id="Phobius"/>
    </source>
</evidence>
<evidence type="ECO:0000313" key="3">
    <source>
        <dbReference type="EMBL" id="KAE9539339.1"/>
    </source>
</evidence>
<reference evidence="3 4" key="1">
    <citation type="submission" date="2019-08" db="EMBL/GenBank/DDBJ databases">
        <title>The genome of the soybean aphid Biotype 1, its phylome, world population structure and adaptation to the North American continent.</title>
        <authorList>
            <person name="Giordano R."/>
            <person name="Donthu R.K."/>
            <person name="Hernandez A.G."/>
            <person name="Wright C.L."/>
            <person name="Zimin A.V."/>
        </authorList>
    </citation>
    <scope>NUCLEOTIDE SEQUENCE [LARGE SCALE GENOMIC DNA]</scope>
    <source>
        <tissue evidence="3">Whole aphids</tissue>
    </source>
</reference>
<keyword evidence="2" id="KW-0812">Transmembrane</keyword>
<dbReference type="Proteomes" id="UP000475862">
    <property type="component" value="Unassembled WGS sequence"/>
</dbReference>
<dbReference type="EMBL" id="VYZN01000014">
    <property type="protein sequence ID" value="KAE9539339.1"/>
    <property type="molecule type" value="Genomic_DNA"/>
</dbReference>
<keyword evidence="2" id="KW-0472">Membrane</keyword>
<dbReference type="AlphaFoldDB" id="A0A6G0TWM4"/>
<proteinExistence type="predicted"/>
<organism evidence="3 4">
    <name type="scientific">Aphis glycines</name>
    <name type="common">Soybean aphid</name>
    <dbReference type="NCBI Taxonomy" id="307491"/>
    <lineage>
        <taxon>Eukaryota</taxon>
        <taxon>Metazoa</taxon>
        <taxon>Ecdysozoa</taxon>
        <taxon>Arthropoda</taxon>
        <taxon>Hexapoda</taxon>
        <taxon>Insecta</taxon>
        <taxon>Pterygota</taxon>
        <taxon>Neoptera</taxon>
        <taxon>Paraneoptera</taxon>
        <taxon>Hemiptera</taxon>
        <taxon>Sternorrhyncha</taxon>
        <taxon>Aphidomorpha</taxon>
        <taxon>Aphidoidea</taxon>
        <taxon>Aphididae</taxon>
        <taxon>Aphidini</taxon>
        <taxon>Aphis</taxon>
        <taxon>Aphis</taxon>
    </lineage>
</organism>
<keyword evidence="4" id="KW-1185">Reference proteome</keyword>
<evidence type="ECO:0000313" key="4">
    <source>
        <dbReference type="Proteomes" id="UP000475862"/>
    </source>
</evidence>
<gene>
    <name evidence="3" type="ORF">AGLY_004591</name>
</gene>
<keyword evidence="2" id="KW-1133">Transmembrane helix</keyword>
<feature type="region of interest" description="Disordered" evidence="1">
    <location>
        <begin position="1"/>
        <end position="20"/>
    </location>
</feature>
<protein>
    <submittedName>
        <fullName evidence="3">Uncharacterized protein</fullName>
    </submittedName>
</protein>
<name>A0A6G0TWM4_APHGL</name>